<organism evidence="1">
    <name type="scientific">Anopheles atroparvus</name>
    <name type="common">European mosquito</name>
    <dbReference type="NCBI Taxonomy" id="41427"/>
    <lineage>
        <taxon>Eukaryota</taxon>
        <taxon>Metazoa</taxon>
        <taxon>Ecdysozoa</taxon>
        <taxon>Arthropoda</taxon>
        <taxon>Hexapoda</taxon>
        <taxon>Insecta</taxon>
        <taxon>Pterygota</taxon>
        <taxon>Neoptera</taxon>
        <taxon>Endopterygota</taxon>
        <taxon>Diptera</taxon>
        <taxon>Nematocera</taxon>
        <taxon>Culicoidea</taxon>
        <taxon>Culicidae</taxon>
        <taxon>Anophelinae</taxon>
        <taxon>Anopheles</taxon>
    </lineage>
</organism>
<sequence length="601" mass="64605">MFGTPRIKTVRATAGARSVAARVSVTAAGTAAAVSATATAATIVRPLHAASERRRATAAAVVSASAEPAATAAAAEVASTAECAEATVATAAAAAHVAPLLQLRRDNLVRLLEDGDQLLGHLTLVVGEERVRLTGGIGAPGAPDTMDVVFRLLRLQRTDVNLHVLAEEIARQTLHLLGPRGGPHENLSIRAHLLEDLADLRLEAHVQHAVGFVQHEVRDALERRGARLEEVDQSARRGDDDLYAAAQIGRLRAFAGATEQARVANVRRRTEVRGDLLDLLSEFTGRREDEHKRAADGWVRLLVIDVHDRRQHVAERLAGAGLRHANHVQAAQCDRPALGLDRRRALVSLLLDLPQHVVRNVDLVELGDRLRALAHERDVVLGQKPIDVFLGAIAHNRVFALAPVDLLHWHRGVGPLVTAATTTAAAAAAEATASTAIPSSSGAVGTAATTTVTTTSTTARAGTSFEFRAGALHTVLREERMVERLGQRDPIVRIVLEHPADQAEQLHVFGRIANGTAGERFAVFAHIPRVRRLLVPVQLAVVKVSGARFFRHPVRDGPQNALHHGEMLAVVVRLEQRDAEVQLVHDAPDRPDIARLRPAQL</sequence>
<reference evidence="1" key="1">
    <citation type="submission" date="2022-08" db="UniProtKB">
        <authorList>
            <consortium name="EnsemblMetazoa"/>
        </authorList>
    </citation>
    <scope>IDENTIFICATION</scope>
    <source>
        <strain evidence="1">EBRO</strain>
    </source>
</reference>
<evidence type="ECO:0000313" key="1">
    <source>
        <dbReference type="EnsemblMetazoa" id="AATE003684-PA.1"/>
    </source>
</evidence>
<name>A0A182IQR0_ANOAO</name>
<protein>
    <submittedName>
        <fullName evidence="1">Uncharacterized protein</fullName>
    </submittedName>
</protein>
<proteinExistence type="predicted"/>
<dbReference type="AntiFam" id="ANF00149">
    <property type="entry name" value="Shadow ORF (opposite cshA)"/>
</dbReference>
<dbReference type="AlphaFoldDB" id="A0A182IQR0"/>
<dbReference type="VEuPathDB" id="VectorBase:AATE003684"/>
<accession>A0A182IQR0</accession>
<dbReference type="EnsemblMetazoa" id="AATE003684-RA">
    <property type="protein sequence ID" value="AATE003684-PA.1"/>
    <property type="gene ID" value="AATE003684"/>
</dbReference>